<dbReference type="RefSeq" id="WP_006274227.1">
    <property type="nucleotide sequence ID" value="NZ_GL883079.1"/>
</dbReference>
<evidence type="ECO:0000313" key="2">
    <source>
        <dbReference type="EMBL" id="EGF90423.1"/>
    </source>
</evidence>
<dbReference type="Pfam" id="PF09694">
    <property type="entry name" value="Gcw_chp"/>
    <property type="match status" value="1"/>
</dbReference>
<keyword evidence="1" id="KW-0732">Signal</keyword>
<dbReference type="InterPro" id="IPR023614">
    <property type="entry name" value="Porin_dom_sf"/>
</dbReference>
<dbReference type="SUPFAM" id="SSF56935">
    <property type="entry name" value="Porins"/>
    <property type="match status" value="1"/>
</dbReference>
<gene>
    <name evidence="2" type="ORF">ABI_34440</name>
</gene>
<dbReference type="OrthoDB" id="9793561at2"/>
<keyword evidence="3" id="KW-1185">Reference proteome</keyword>
<sequence>MKKTLLVAAVALSALFAGAASAQDAGELSYNVAATNNYVWRGVTQTDDNAALQAGVDYKKGMFYVGAWGSNVDFVTPDNERANSEFDFYAGLTPTAGDFSFDFGYIHYFYPDAHSGNFGELKAAVSHPMGAGAIGFAMYLDAETLENPYYEVNASQSIGDKWTVSGALGNYEAGGYSTWNAGVTYAVTDSLSLDMRYSDAGRPDGSTEDLPDNVYATLKVGF</sequence>
<dbReference type="Proteomes" id="UP000006512">
    <property type="component" value="Unassembled WGS sequence"/>
</dbReference>
<dbReference type="HOGENOM" id="CLU_074587_3_0_5"/>
<evidence type="ECO:0000313" key="3">
    <source>
        <dbReference type="Proteomes" id="UP000006512"/>
    </source>
</evidence>
<organism evidence="2 3">
    <name type="scientific">Asticcacaulis biprosthecium C19</name>
    <dbReference type="NCBI Taxonomy" id="715226"/>
    <lineage>
        <taxon>Bacteria</taxon>
        <taxon>Pseudomonadati</taxon>
        <taxon>Pseudomonadota</taxon>
        <taxon>Alphaproteobacteria</taxon>
        <taxon>Caulobacterales</taxon>
        <taxon>Caulobacteraceae</taxon>
        <taxon>Asticcacaulis</taxon>
    </lineage>
</organism>
<dbReference type="eggNOG" id="ENOG5031EYZ">
    <property type="taxonomic scope" value="Bacteria"/>
</dbReference>
<reference evidence="3" key="1">
    <citation type="submission" date="2011-03" db="EMBL/GenBank/DDBJ databases">
        <title>Draft genome sequence of Brevundimonas diminuta.</title>
        <authorList>
            <person name="Brown P.J.B."/>
            <person name="Buechlein A."/>
            <person name="Hemmerich C."/>
            <person name="Brun Y.V."/>
        </authorList>
    </citation>
    <scope>NUCLEOTIDE SEQUENCE [LARGE SCALE GENOMIC DNA]</scope>
    <source>
        <strain evidence="3">C19</strain>
    </source>
</reference>
<feature type="chain" id="PRO_5003320375" description="Porin" evidence="1">
    <location>
        <begin position="23"/>
        <end position="222"/>
    </location>
</feature>
<protein>
    <recommendedName>
        <fullName evidence="4">Porin</fullName>
    </recommendedName>
</protein>
<dbReference type="InterPro" id="IPR010239">
    <property type="entry name" value="CHP02001"/>
</dbReference>
<dbReference type="AlphaFoldDB" id="F4QQD6"/>
<proteinExistence type="predicted"/>
<dbReference type="EMBL" id="GL883079">
    <property type="protein sequence ID" value="EGF90423.1"/>
    <property type="molecule type" value="Genomic_DNA"/>
</dbReference>
<feature type="signal peptide" evidence="1">
    <location>
        <begin position="1"/>
        <end position="22"/>
    </location>
</feature>
<evidence type="ECO:0008006" key="4">
    <source>
        <dbReference type="Google" id="ProtNLM"/>
    </source>
</evidence>
<dbReference type="Gene3D" id="2.40.160.10">
    <property type="entry name" value="Porin"/>
    <property type="match status" value="1"/>
</dbReference>
<evidence type="ECO:0000256" key="1">
    <source>
        <dbReference type="SAM" id="SignalP"/>
    </source>
</evidence>
<name>F4QQD6_9CAUL</name>
<dbReference type="NCBIfam" id="TIGR02001">
    <property type="entry name" value="gcw_chp"/>
    <property type="match status" value="1"/>
</dbReference>
<accession>F4QQD6</accession>
<dbReference type="STRING" id="715226.ABI_34440"/>